<dbReference type="EMBL" id="NEVH01004413">
    <property type="protein sequence ID" value="PNF39493.1"/>
    <property type="molecule type" value="Genomic_DNA"/>
</dbReference>
<feature type="transmembrane region" description="Helical" evidence="5">
    <location>
        <begin position="490"/>
        <end position="516"/>
    </location>
</feature>
<feature type="transmembrane region" description="Helical" evidence="5">
    <location>
        <begin position="271"/>
        <end position="293"/>
    </location>
</feature>
<feature type="transmembrane region" description="Helical" evidence="5">
    <location>
        <begin position="391"/>
        <end position="414"/>
    </location>
</feature>
<dbReference type="GO" id="GO:0022857">
    <property type="term" value="F:transmembrane transporter activity"/>
    <property type="evidence" value="ECO:0007669"/>
    <property type="project" value="InterPro"/>
</dbReference>
<dbReference type="InParanoid" id="A0A2J7RF83"/>
<feature type="transmembrane region" description="Helical" evidence="5">
    <location>
        <begin position="137"/>
        <end position="158"/>
    </location>
</feature>
<evidence type="ECO:0000256" key="1">
    <source>
        <dbReference type="ARBA" id="ARBA00004141"/>
    </source>
</evidence>
<dbReference type="Pfam" id="PF00083">
    <property type="entry name" value="Sugar_tr"/>
    <property type="match status" value="2"/>
</dbReference>
<dbReference type="Proteomes" id="UP000235965">
    <property type="component" value="Unassembled WGS sequence"/>
</dbReference>
<proteinExistence type="predicted"/>
<evidence type="ECO:0000256" key="5">
    <source>
        <dbReference type="SAM" id="Phobius"/>
    </source>
</evidence>
<evidence type="ECO:0000256" key="2">
    <source>
        <dbReference type="ARBA" id="ARBA00022692"/>
    </source>
</evidence>
<evidence type="ECO:0000313" key="7">
    <source>
        <dbReference type="EMBL" id="PNF39492.1"/>
    </source>
</evidence>
<dbReference type="Gene3D" id="1.20.1250.20">
    <property type="entry name" value="MFS general substrate transporter like domains"/>
    <property type="match status" value="2"/>
</dbReference>
<dbReference type="OrthoDB" id="6612291at2759"/>
<dbReference type="InterPro" id="IPR050549">
    <property type="entry name" value="MFS_Trehalose_Transporter"/>
</dbReference>
<feature type="transmembrane region" description="Helical" evidence="5">
    <location>
        <begin position="87"/>
        <end position="106"/>
    </location>
</feature>
<feature type="transmembrane region" description="Helical" evidence="5">
    <location>
        <begin position="59"/>
        <end position="80"/>
    </location>
</feature>
<dbReference type="PANTHER" id="PTHR48021">
    <property type="match status" value="1"/>
</dbReference>
<accession>A0A2J7RF83</accession>
<dbReference type="InterPro" id="IPR005829">
    <property type="entry name" value="Sugar_transporter_CS"/>
</dbReference>
<dbReference type="InterPro" id="IPR005828">
    <property type="entry name" value="MFS_sugar_transport-like"/>
</dbReference>
<comment type="subcellular location">
    <subcellularLocation>
        <location evidence="1">Membrane</location>
        <topology evidence="1">Multi-pass membrane protein</topology>
    </subcellularLocation>
</comment>
<feature type="transmembrane region" description="Helical" evidence="5">
    <location>
        <begin position="208"/>
        <end position="226"/>
    </location>
</feature>
<keyword evidence="8" id="KW-1185">Reference proteome</keyword>
<dbReference type="PROSITE" id="PS00217">
    <property type="entry name" value="SUGAR_TRANSPORT_2"/>
    <property type="match status" value="1"/>
</dbReference>
<feature type="transmembrane region" description="Helical" evidence="5">
    <location>
        <begin position="455"/>
        <end position="478"/>
    </location>
</feature>
<evidence type="ECO:0000256" key="4">
    <source>
        <dbReference type="ARBA" id="ARBA00023136"/>
    </source>
</evidence>
<dbReference type="FunFam" id="1.20.1250.20:FF:000249">
    <property type="entry name" value="facilitated trehalose transporter Tret1"/>
    <property type="match status" value="1"/>
</dbReference>
<feature type="transmembrane region" description="Helical" evidence="5">
    <location>
        <begin position="299"/>
        <end position="319"/>
    </location>
</feature>
<dbReference type="AlphaFoldDB" id="A0A2J7RF83"/>
<dbReference type="InterPro" id="IPR020846">
    <property type="entry name" value="MFS_dom"/>
</dbReference>
<feature type="transmembrane region" description="Helical" evidence="5">
    <location>
        <begin position="528"/>
        <end position="549"/>
    </location>
</feature>
<dbReference type="InterPro" id="IPR036259">
    <property type="entry name" value="MFS_trans_sf"/>
</dbReference>
<dbReference type="SUPFAM" id="SSF103473">
    <property type="entry name" value="MFS general substrate transporter"/>
    <property type="match status" value="2"/>
</dbReference>
<dbReference type="EMBL" id="NEVH01004413">
    <property type="protein sequence ID" value="PNF39492.1"/>
    <property type="molecule type" value="Genomic_DNA"/>
</dbReference>
<keyword evidence="3 5" id="KW-1133">Transmembrane helix</keyword>
<protein>
    <submittedName>
        <fullName evidence="7">Facilitated trehalose transporter Tret1</fullName>
    </submittedName>
</protein>
<dbReference type="PANTHER" id="PTHR48021:SF1">
    <property type="entry name" value="GH07001P-RELATED"/>
    <property type="match status" value="1"/>
</dbReference>
<organism evidence="7 8">
    <name type="scientific">Cryptotermes secundus</name>
    <dbReference type="NCBI Taxonomy" id="105785"/>
    <lineage>
        <taxon>Eukaryota</taxon>
        <taxon>Metazoa</taxon>
        <taxon>Ecdysozoa</taxon>
        <taxon>Arthropoda</taxon>
        <taxon>Hexapoda</taxon>
        <taxon>Insecta</taxon>
        <taxon>Pterygota</taxon>
        <taxon>Neoptera</taxon>
        <taxon>Polyneoptera</taxon>
        <taxon>Dictyoptera</taxon>
        <taxon>Blattodea</taxon>
        <taxon>Blattoidea</taxon>
        <taxon>Termitoidae</taxon>
        <taxon>Kalotermitidae</taxon>
        <taxon>Cryptotermitinae</taxon>
        <taxon>Cryptotermes</taxon>
    </lineage>
</organism>
<evidence type="ECO:0000259" key="6">
    <source>
        <dbReference type="PROSITE" id="PS50850"/>
    </source>
</evidence>
<keyword evidence="2 5" id="KW-0812">Transmembrane</keyword>
<evidence type="ECO:0000256" key="3">
    <source>
        <dbReference type="ARBA" id="ARBA00022989"/>
    </source>
</evidence>
<feature type="transmembrane region" description="Helical" evidence="5">
    <location>
        <begin position="238"/>
        <end position="259"/>
    </location>
</feature>
<dbReference type="FunCoup" id="A0A2J7RF83">
    <property type="interactions" value="36"/>
</dbReference>
<keyword evidence="4 5" id="KW-0472">Membrane</keyword>
<comment type="caution">
    <text evidence="7">The sequence shown here is derived from an EMBL/GenBank/DDBJ whole genome shotgun (WGS) entry which is preliminary data.</text>
</comment>
<gene>
    <name evidence="7" type="ORF">B7P43_G11054</name>
</gene>
<feature type="transmembrane region" description="Helical" evidence="5">
    <location>
        <begin position="561"/>
        <end position="580"/>
    </location>
</feature>
<feature type="domain" description="Major facilitator superfamily (MFS) profile" evidence="6">
    <location>
        <begin position="139"/>
        <end position="584"/>
    </location>
</feature>
<sequence length="642" mass="69130">MDSRTASRSVRSILTQVCVAALVNLGSVSPGMNLGYSAIALPAMQSGNRSATLSQDEASWIASLASIGTPIGCLVSGPLLDRWGRRAALLSLNAPGLAGWMLIATAQVQSGFLWQLYAGRLLTGVSTGMASVPATQLAVGAVANLGTIASGMTLGFSAVALPVMQAEDHTPYISDEQASWIASLVSLGMPAGCLLMSPLLDRLGRRRSMMLVNAPAVLGWFLIATASHSEPWFLYQVYAGRLLTGFATGLVSTPAVVYVGEVLHKKWRAVVVTWPSFGISLGIVAVYTLGALFQDNWRLVAGVCCFLPAVSIAAVWAMLPESPVWLLSRGRAQEAEASLRYIRSVPTEDPLPDNLQQELDDMMHSSGRLDKTNSWKDILGFLRKPEAYKPLLIFNAFFFFQQFSGIFVVIMYAVTIVREIGVHVDGYLVTVLIGISRLVMSVVISCASKRCGRRLLCNISGVGMTLSSGVLAGFLSLMHDGYISHEAAVAYGWIPITALLLSVLTGNLGFLTLPFAMLGEVFPAKIRGWACGVTTFIATLYSFLAIKLFPDMRHWMGYHNVFTLYTAVVAIGTVTMYFFLPETHGKSLQEIEEFFRSRRKAADGDKAAKKLMAVSEGLPFSRSNRVAAGGDKTAACLLPGPE</sequence>
<dbReference type="PROSITE" id="PS50850">
    <property type="entry name" value="MFS"/>
    <property type="match status" value="1"/>
</dbReference>
<dbReference type="STRING" id="105785.A0A2J7RF83"/>
<reference evidence="7 8" key="1">
    <citation type="submission" date="2017-12" db="EMBL/GenBank/DDBJ databases">
        <title>Hemimetabolous genomes reveal molecular basis of termite eusociality.</title>
        <authorList>
            <person name="Harrison M.C."/>
            <person name="Jongepier E."/>
            <person name="Robertson H.M."/>
            <person name="Arning N."/>
            <person name="Bitard-Feildel T."/>
            <person name="Chao H."/>
            <person name="Childers C.P."/>
            <person name="Dinh H."/>
            <person name="Doddapaneni H."/>
            <person name="Dugan S."/>
            <person name="Gowin J."/>
            <person name="Greiner C."/>
            <person name="Han Y."/>
            <person name="Hu H."/>
            <person name="Hughes D.S.T."/>
            <person name="Huylmans A.-K."/>
            <person name="Kemena C."/>
            <person name="Kremer L.P.M."/>
            <person name="Lee S.L."/>
            <person name="Lopez-Ezquerra A."/>
            <person name="Mallet L."/>
            <person name="Monroy-Kuhn J.M."/>
            <person name="Moser A."/>
            <person name="Murali S.C."/>
            <person name="Muzny D.M."/>
            <person name="Otani S."/>
            <person name="Piulachs M.-D."/>
            <person name="Poelchau M."/>
            <person name="Qu J."/>
            <person name="Schaub F."/>
            <person name="Wada-Katsumata A."/>
            <person name="Worley K.C."/>
            <person name="Xie Q."/>
            <person name="Ylla G."/>
            <person name="Poulsen M."/>
            <person name="Gibbs R.A."/>
            <person name="Schal C."/>
            <person name="Richards S."/>
            <person name="Belles X."/>
            <person name="Korb J."/>
            <person name="Bornberg-Bauer E."/>
        </authorList>
    </citation>
    <scope>NUCLEOTIDE SEQUENCE [LARGE SCALE GENOMIC DNA]</scope>
    <source>
        <tissue evidence="7">Whole body</tissue>
    </source>
</reference>
<feature type="transmembrane region" description="Helical" evidence="5">
    <location>
        <begin position="178"/>
        <end position="196"/>
    </location>
</feature>
<feature type="transmembrane region" description="Helical" evidence="5">
    <location>
        <begin position="426"/>
        <end position="448"/>
    </location>
</feature>
<evidence type="ECO:0000313" key="8">
    <source>
        <dbReference type="Proteomes" id="UP000235965"/>
    </source>
</evidence>
<feature type="transmembrane region" description="Helical" evidence="5">
    <location>
        <begin position="112"/>
        <end position="130"/>
    </location>
</feature>
<dbReference type="GO" id="GO:0016020">
    <property type="term" value="C:membrane"/>
    <property type="evidence" value="ECO:0007669"/>
    <property type="project" value="UniProtKB-SubCell"/>
</dbReference>
<name>A0A2J7RF83_9NEOP</name>